<accession>A0A9D1FGA8</accession>
<reference evidence="15" key="1">
    <citation type="submission" date="2020-10" db="EMBL/GenBank/DDBJ databases">
        <authorList>
            <person name="Gilroy R."/>
        </authorList>
    </citation>
    <scope>NUCLEOTIDE SEQUENCE</scope>
    <source>
        <strain evidence="15">ChiGjej3B3-5194</strain>
    </source>
</reference>
<dbReference type="EMBL" id="DVJI01000012">
    <property type="protein sequence ID" value="HIS71071.1"/>
    <property type="molecule type" value="Genomic_DNA"/>
</dbReference>
<dbReference type="GO" id="GO:0005737">
    <property type="term" value="C:cytoplasm"/>
    <property type="evidence" value="ECO:0007669"/>
    <property type="project" value="UniProtKB-UniRule"/>
</dbReference>
<evidence type="ECO:0000256" key="6">
    <source>
        <dbReference type="ARBA" id="ARBA00022598"/>
    </source>
</evidence>
<dbReference type="EC" id="6.1.1.21" evidence="3 12"/>
<dbReference type="InterPro" id="IPR036621">
    <property type="entry name" value="Anticodon-bd_dom_sf"/>
</dbReference>
<evidence type="ECO:0000313" key="15">
    <source>
        <dbReference type="EMBL" id="HIS71071.1"/>
    </source>
</evidence>
<dbReference type="InterPro" id="IPR004154">
    <property type="entry name" value="Anticodon-bd"/>
</dbReference>
<comment type="catalytic activity">
    <reaction evidence="11">
        <text>tRNA(His) + L-histidine + ATP = L-histidyl-tRNA(His) + AMP + diphosphate + H(+)</text>
        <dbReference type="Rhea" id="RHEA:17313"/>
        <dbReference type="Rhea" id="RHEA-COMP:9665"/>
        <dbReference type="Rhea" id="RHEA-COMP:9689"/>
        <dbReference type="ChEBI" id="CHEBI:15378"/>
        <dbReference type="ChEBI" id="CHEBI:30616"/>
        <dbReference type="ChEBI" id="CHEBI:33019"/>
        <dbReference type="ChEBI" id="CHEBI:57595"/>
        <dbReference type="ChEBI" id="CHEBI:78442"/>
        <dbReference type="ChEBI" id="CHEBI:78527"/>
        <dbReference type="ChEBI" id="CHEBI:456215"/>
        <dbReference type="EC" id="6.1.1.21"/>
    </reaction>
</comment>
<keyword evidence="8" id="KW-0067">ATP-binding</keyword>
<organism evidence="15 16">
    <name type="scientific">Candidatus Enterousia intestinigallinarum</name>
    <dbReference type="NCBI Taxonomy" id="2840790"/>
    <lineage>
        <taxon>Bacteria</taxon>
        <taxon>Pseudomonadati</taxon>
        <taxon>Pseudomonadota</taxon>
        <taxon>Alphaproteobacteria</taxon>
        <taxon>Candidatus Enterousia</taxon>
    </lineage>
</organism>
<dbReference type="Pfam" id="PF13393">
    <property type="entry name" value="tRNA-synt_His"/>
    <property type="match status" value="1"/>
</dbReference>
<dbReference type="InterPro" id="IPR041715">
    <property type="entry name" value="HisRS-like_core"/>
</dbReference>
<dbReference type="PANTHER" id="PTHR11476:SF7">
    <property type="entry name" value="HISTIDINE--TRNA LIGASE"/>
    <property type="match status" value="1"/>
</dbReference>
<dbReference type="AlphaFoldDB" id="A0A9D1FGA8"/>
<dbReference type="PIRSF" id="PIRSF001549">
    <property type="entry name" value="His-tRNA_synth"/>
    <property type="match status" value="1"/>
</dbReference>
<dbReference type="Proteomes" id="UP000886742">
    <property type="component" value="Unassembled WGS sequence"/>
</dbReference>
<feature type="binding site" evidence="13">
    <location>
        <begin position="270"/>
        <end position="271"/>
    </location>
    <ligand>
        <name>L-histidine</name>
        <dbReference type="ChEBI" id="CHEBI:57595"/>
    </ligand>
</feature>
<dbReference type="Pfam" id="PF03129">
    <property type="entry name" value="HGTP_anticodon"/>
    <property type="match status" value="1"/>
</dbReference>
<keyword evidence="7" id="KW-0547">Nucleotide-binding</keyword>
<evidence type="ECO:0000313" key="16">
    <source>
        <dbReference type="Proteomes" id="UP000886742"/>
    </source>
</evidence>
<evidence type="ECO:0000256" key="8">
    <source>
        <dbReference type="ARBA" id="ARBA00022840"/>
    </source>
</evidence>
<dbReference type="PROSITE" id="PS50862">
    <property type="entry name" value="AA_TRNA_LIGASE_II"/>
    <property type="match status" value="1"/>
</dbReference>
<dbReference type="Gene3D" id="3.30.930.10">
    <property type="entry name" value="Bira Bifunctional Protein, Domain 2"/>
    <property type="match status" value="1"/>
</dbReference>
<evidence type="ECO:0000256" key="9">
    <source>
        <dbReference type="ARBA" id="ARBA00022917"/>
    </source>
</evidence>
<evidence type="ECO:0000256" key="7">
    <source>
        <dbReference type="ARBA" id="ARBA00022741"/>
    </source>
</evidence>
<dbReference type="InterPro" id="IPR045864">
    <property type="entry name" value="aa-tRNA-synth_II/BPL/LPL"/>
</dbReference>
<dbReference type="InterPro" id="IPR033656">
    <property type="entry name" value="HisRS_anticodon"/>
</dbReference>
<evidence type="ECO:0000256" key="12">
    <source>
        <dbReference type="NCBIfam" id="TIGR00442"/>
    </source>
</evidence>
<feature type="binding site" evidence="13">
    <location>
        <position position="125"/>
    </location>
    <ligand>
        <name>L-histidine</name>
        <dbReference type="ChEBI" id="CHEBI:57595"/>
    </ligand>
</feature>
<dbReference type="SUPFAM" id="SSF55681">
    <property type="entry name" value="Class II aaRS and biotin synthetases"/>
    <property type="match status" value="1"/>
</dbReference>
<evidence type="ECO:0000256" key="3">
    <source>
        <dbReference type="ARBA" id="ARBA00012815"/>
    </source>
</evidence>
<evidence type="ECO:0000256" key="11">
    <source>
        <dbReference type="ARBA" id="ARBA00047639"/>
    </source>
</evidence>
<dbReference type="NCBIfam" id="TIGR00442">
    <property type="entry name" value="hisS"/>
    <property type="match status" value="1"/>
</dbReference>
<keyword evidence="9" id="KW-0648">Protein biosynthesis</keyword>
<dbReference type="GO" id="GO:0006427">
    <property type="term" value="P:histidyl-tRNA aminoacylation"/>
    <property type="evidence" value="ECO:0007669"/>
    <property type="project" value="UniProtKB-UniRule"/>
</dbReference>
<reference evidence="15" key="2">
    <citation type="journal article" date="2021" name="PeerJ">
        <title>Extensive microbial diversity within the chicken gut microbiome revealed by metagenomics and culture.</title>
        <authorList>
            <person name="Gilroy R."/>
            <person name="Ravi A."/>
            <person name="Getino M."/>
            <person name="Pursley I."/>
            <person name="Horton D.L."/>
            <person name="Alikhan N.F."/>
            <person name="Baker D."/>
            <person name="Gharbi K."/>
            <person name="Hall N."/>
            <person name="Watson M."/>
            <person name="Adriaenssens E.M."/>
            <person name="Foster-Nyarko E."/>
            <person name="Jarju S."/>
            <person name="Secka A."/>
            <person name="Antonio M."/>
            <person name="Oren A."/>
            <person name="Chaudhuri R.R."/>
            <person name="La Ragione R."/>
            <person name="Hildebrand F."/>
            <person name="Pallen M.J."/>
        </authorList>
    </citation>
    <scope>NUCLEOTIDE SEQUENCE</scope>
    <source>
        <strain evidence="15">ChiGjej3B3-5194</strain>
    </source>
</reference>
<dbReference type="InterPro" id="IPR004516">
    <property type="entry name" value="HisRS/HisZ"/>
</dbReference>
<comment type="subunit">
    <text evidence="2">Homodimer.</text>
</comment>
<gene>
    <name evidence="15" type="primary">hisS</name>
    <name evidence="15" type="ORF">IAD02_03760</name>
</gene>
<keyword evidence="5" id="KW-0963">Cytoplasm</keyword>
<feature type="binding site" evidence="13">
    <location>
        <position position="129"/>
    </location>
    <ligand>
        <name>L-histidine</name>
        <dbReference type="ChEBI" id="CHEBI:57595"/>
    </ligand>
</feature>
<proteinExistence type="inferred from homology"/>
<name>A0A9D1FGA8_9PROT</name>
<evidence type="ECO:0000256" key="4">
    <source>
        <dbReference type="ARBA" id="ARBA00017399"/>
    </source>
</evidence>
<evidence type="ECO:0000256" key="13">
    <source>
        <dbReference type="PIRSR" id="PIRSR001549-1"/>
    </source>
</evidence>
<feature type="binding site" evidence="13">
    <location>
        <position position="111"/>
    </location>
    <ligand>
        <name>L-histidine</name>
        <dbReference type="ChEBI" id="CHEBI:57595"/>
    </ligand>
</feature>
<dbReference type="CDD" id="cd00773">
    <property type="entry name" value="HisRS-like_core"/>
    <property type="match status" value="1"/>
</dbReference>
<dbReference type="PANTHER" id="PTHR11476">
    <property type="entry name" value="HISTIDYL-TRNA SYNTHETASE"/>
    <property type="match status" value="1"/>
</dbReference>
<feature type="domain" description="Aminoacyl-transfer RNA synthetases class-II family profile" evidence="14">
    <location>
        <begin position="30"/>
        <end position="337"/>
    </location>
</feature>
<dbReference type="Gene3D" id="3.40.50.800">
    <property type="entry name" value="Anticodon-binding domain"/>
    <property type="match status" value="1"/>
</dbReference>
<evidence type="ECO:0000256" key="1">
    <source>
        <dbReference type="ARBA" id="ARBA00008226"/>
    </source>
</evidence>
<sequence>MELKPTKTLSGFIELLPAQQRCFDECAARMQRVLKTAGFAHLDLPAIERAEVLTDKDNWDEIETQMFLFQKGDTKMGLRYDGTVGLSRYVAGHLNDLAFPFRAYQFARNYRGERPQRGRYREFYQMDLDIMGIDSLSENYDAEIVATLARAYESVDEFIGPVNIRVGNRRFWNAMFAHLNLTDEQSRAAFVLIDKRDKISDFYDGLVETVGADAANEINNVFSNGYKSFAGLSDALDGAIGEMDAFMNLLDSMGIKNAVIDLGIMRGHAYYTGIVFEFFLDNFPELGAIGGGGRYEDLASKFSKTKIIGVGAAVGFSRLMVALLDDNRIDLTQFMHPVRAAVLCMGSAQVAYSMRVLAELRNAGIVAVPYLDANKKFKNQIEFADKIGADYSIIIGDAERESEMLAVKNMQTGEQQTITLADTIKLLK</sequence>
<dbReference type="InterPro" id="IPR015807">
    <property type="entry name" value="His-tRNA-ligase"/>
</dbReference>
<keyword evidence="10" id="KW-0030">Aminoacyl-tRNA synthetase</keyword>
<feature type="binding site" evidence="13">
    <location>
        <position position="266"/>
    </location>
    <ligand>
        <name>L-histidine</name>
        <dbReference type="ChEBI" id="CHEBI:57595"/>
    </ligand>
</feature>
<comment type="similarity">
    <text evidence="1">Belongs to the class-II aminoacyl-tRNA synthetase family.</text>
</comment>
<evidence type="ECO:0000256" key="2">
    <source>
        <dbReference type="ARBA" id="ARBA00011738"/>
    </source>
</evidence>
<evidence type="ECO:0000259" key="14">
    <source>
        <dbReference type="PROSITE" id="PS50862"/>
    </source>
</evidence>
<protein>
    <recommendedName>
        <fullName evidence="4 12">Histidine--tRNA ligase</fullName>
        <ecNumber evidence="3 12">6.1.1.21</ecNumber>
    </recommendedName>
</protein>
<dbReference type="CDD" id="cd00859">
    <property type="entry name" value="HisRS_anticodon"/>
    <property type="match status" value="1"/>
</dbReference>
<evidence type="ECO:0000256" key="10">
    <source>
        <dbReference type="ARBA" id="ARBA00023146"/>
    </source>
</evidence>
<feature type="binding site" evidence="13">
    <location>
        <begin position="81"/>
        <end position="83"/>
    </location>
    <ligand>
        <name>L-histidine</name>
        <dbReference type="ChEBI" id="CHEBI:57595"/>
    </ligand>
</feature>
<dbReference type="SUPFAM" id="SSF52954">
    <property type="entry name" value="Class II aaRS ABD-related"/>
    <property type="match status" value="1"/>
</dbReference>
<dbReference type="GO" id="GO:0004821">
    <property type="term" value="F:histidine-tRNA ligase activity"/>
    <property type="evidence" value="ECO:0007669"/>
    <property type="project" value="UniProtKB-UniRule"/>
</dbReference>
<dbReference type="InterPro" id="IPR006195">
    <property type="entry name" value="aa-tRNA-synth_II"/>
</dbReference>
<keyword evidence="6 15" id="KW-0436">Ligase</keyword>
<comment type="caution">
    <text evidence="15">The sequence shown here is derived from an EMBL/GenBank/DDBJ whole genome shotgun (WGS) entry which is preliminary data.</text>
</comment>
<dbReference type="GO" id="GO:0005524">
    <property type="term" value="F:ATP binding"/>
    <property type="evidence" value="ECO:0007669"/>
    <property type="project" value="UniProtKB-KW"/>
</dbReference>
<evidence type="ECO:0000256" key="5">
    <source>
        <dbReference type="ARBA" id="ARBA00022490"/>
    </source>
</evidence>